<evidence type="ECO:0000313" key="5">
    <source>
        <dbReference type="EMBL" id="CAL6006420.1"/>
    </source>
</evidence>
<name>A0AA86RD27_9EUKA</name>
<dbReference type="InterPro" id="IPR003578">
    <property type="entry name" value="Small_GTPase_Rho"/>
</dbReference>
<evidence type="ECO:0000256" key="3">
    <source>
        <dbReference type="SAM" id="MobiDB-lite"/>
    </source>
</evidence>
<dbReference type="SUPFAM" id="SSF52540">
    <property type="entry name" value="P-loop containing nucleoside triphosphate hydrolases"/>
    <property type="match status" value="1"/>
</dbReference>
<feature type="region of interest" description="Disordered" evidence="3">
    <location>
        <begin position="98"/>
        <end position="129"/>
    </location>
</feature>
<organism evidence="4">
    <name type="scientific">Hexamita inflata</name>
    <dbReference type="NCBI Taxonomy" id="28002"/>
    <lineage>
        <taxon>Eukaryota</taxon>
        <taxon>Metamonada</taxon>
        <taxon>Diplomonadida</taxon>
        <taxon>Hexamitidae</taxon>
        <taxon>Hexamitinae</taxon>
        <taxon>Hexamita</taxon>
    </lineage>
</organism>
<dbReference type="EMBL" id="CAXDID020000054">
    <property type="protein sequence ID" value="CAL6006420.1"/>
    <property type="molecule type" value="Genomic_DNA"/>
</dbReference>
<dbReference type="GO" id="GO:0007264">
    <property type="term" value="P:small GTPase-mediated signal transduction"/>
    <property type="evidence" value="ECO:0007669"/>
    <property type="project" value="InterPro"/>
</dbReference>
<dbReference type="InterPro" id="IPR001806">
    <property type="entry name" value="Small_GTPase"/>
</dbReference>
<dbReference type="InterPro" id="IPR027417">
    <property type="entry name" value="P-loop_NTPase"/>
</dbReference>
<proteinExistence type="predicted"/>
<dbReference type="Proteomes" id="UP001642409">
    <property type="component" value="Unassembled WGS sequence"/>
</dbReference>
<dbReference type="PANTHER" id="PTHR24072">
    <property type="entry name" value="RHO FAMILY GTPASE"/>
    <property type="match status" value="1"/>
</dbReference>
<dbReference type="GO" id="GO:0003924">
    <property type="term" value="F:GTPase activity"/>
    <property type="evidence" value="ECO:0007669"/>
    <property type="project" value="InterPro"/>
</dbReference>
<dbReference type="SMART" id="SM00174">
    <property type="entry name" value="RHO"/>
    <property type="match status" value="1"/>
</dbReference>
<evidence type="ECO:0000313" key="6">
    <source>
        <dbReference type="Proteomes" id="UP001642409"/>
    </source>
</evidence>
<accession>A0AA86RD27</accession>
<dbReference type="EMBL" id="CATOUU010001170">
    <property type="protein sequence ID" value="CAI9975706.1"/>
    <property type="molecule type" value="Genomic_DNA"/>
</dbReference>
<evidence type="ECO:0000256" key="1">
    <source>
        <dbReference type="ARBA" id="ARBA00022741"/>
    </source>
</evidence>
<dbReference type="AlphaFoldDB" id="A0AA86RD27"/>
<dbReference type="Pfam" id="PF00071">
    <property type="entry name" value="Ras"/>
    <property type="match status" value="1"/>
</dbReference>
<keyword evidence="2" id="KW-0342">GTP-binding</keyword>
<comment type="caution">
    <text evidence="4">The sequence shown here is derived from an EMBL/GenBank/DDBJ whole genome shotgun (WGS) entry which is preliminary data.</text>
</comment>
<keyword evidence="1" id="KW-0547">Nucleotide-binding</keyword>
<evidence type="ECO:0000256" key="2">
    <source>
        <dbReference type="ARBA" id="ARBA00023134"/>
    </source>
</evidence>
<evidence type="ECO:0000313" key="4">
    <source>
        <dbReference type="EMBL" id="CAI9975706.1"/>
    </source>
</evidence>
<dbReference type="Gene3D" id="3.40.50.300">
    <property type="entry name" value="P-loop containing nucleotide triphosphate hydrolases"/>
    <property type="match status" value="1"/>
</dbReference>
<gene>
    <name evidence="5" type="ORF">HINF_LOCUS20145</name>
    <name evidence="4" type="ORF">HINF_LOCUS63351</name>
</gene>
<reference evidence="4" key="1">
    <citation type="submission" date="2023-06" db="EMBL/GenBank/DDBJ databases">
        <authorList>
            <person name="Kurt Z."/>
        </authorList>
    </citation>
    <scope>NUCLEOTIDE SEQUENCE</scope>
</reference>
<reference evidence="5 6" key="2">
    <citation type="submission" date="2024-07" db="EMBL/GenBank/DDBJ databases">
        <authorList>
            <person name="Akdeniz Z."/>
        </authorList>
    </citation>
    <scope>NUCLEOTIDE SEQUENCE [LARGE SCALE GENOMIC DNA]</scope>
</reference>
<protein>
    <submittedName>
        <fullName evidence="4">Rac/Rho-like protein</fullName>
    </submittedName>
    <submittedName>
        <fullName evidence="5">Rac/Rho-like_protein</fullName>
    </submittedName>
</protein>
<keyword evidence="6" id="KW-1185">Reference proteome</keyword>
<sequence>MLNIHQQVKYIKMVFVGDVMVGKTRFIKFVNKIPYDYIPCVFDNYNLEYTIDSRKVICIFWNTACAEDYDRIRPLSYPNTNVFVLCYALNNPESLQNIYSKSSRDQGPHSSGHPIYHPRHEERPGALSRNIERSSYNLDEDEGERQLGLLHCNQLQHQIGLGPGLKGRAGALRGNEQTISL</sequence>
<dbReference type="GO" id="GO:0005525">
    <property type="term" value="F:GTP binding"/>
    <property type="evidence" value="ECO:0007669"/>
    <property type="project" value="UniProtKB-KW"/>
</dbReference>